<evidence type="ECO:0000256" key="3">
    <source>
        <dbReference type="ARBA" id="ARBA00022448"/>
    </source>
</evidence>
<dbReference type="GO" id="GO:0015031">
    <property type="term" value="P:protein transport"/>
    <property type="evidence" value="ECO:0007669"/>
    <property type="project" value="UniProtKB-KW"/>
</dbReference>
<comment type="subcellular location">
    <subcellularLocation>
        <location evidence="1">Endoplasmic reticulum membrane</location>
        <topology evidence="1">Multi-pass membrane protein</topology>
    </subcellularLocation>
</comment>
<evidence type="ECO:0000256" key="2">
    <source>
        <dbReference type="ARBA" id="ARBA00010120"/>
    </source>
</evidence>
<feature type="transmembrane region" description="Helical" evidence="11">
    <location>
        <begin position="136"/>
        <end position="156"/>
    </location>
</feature>
<evidence type="ECO:0000256" key="11">
    <source>
        <dbReference type="SAM" id="Phobius"/>
    </source>
</evidence>
<keyword evidence="7" id="KW-0653">Protein transport</keyword>
<keyword evidence="13" id="KW-1185">Reference proteome</keyword>
<evidence type="ECO:0000313" key="12">
    <source>
        <dbReference type="EMBL" id="CAL0322421.1"/>
    </source>
</evidence>
<feature type="transmembrane region" description="Helical" evidence="11">
    <location>
        <begin position="176"/>
        <end position="199"/>
    </location>
</feature>
<gene>
    <name evidence="12" type="ORF">LLUT_LOCUS23481</name>
</gene>
<feature type="transmembrane region" description="Helical" evidence="11">
    <location>
        <begin position="77"/>
        <end position="94"/>
    </location>
</feature>
<evidence type="ECO:0000256" key="8">
    <source>
        <dbReference type="ARBA" id="ARBA00022989"/>
    </source>
</evidence>
<evidence type="ECO:0000256" key="4">
    <source>
        <dbReference type="ARBA" id="ARBA00022692"/>
    </source>
</evidence>
<keyword evidence="3" id="KW-0813">Transport</keyword>
<comment type="similarity">
    <text evidence="2">Belongs to the ERD2 family.</text>
</comment>
<dbReference type="GO" id="GO:0006621">
    <property type="term" value="P:protein retention in ER lumen"/>
    <property type="evidence" value="ECO:0007669"/>
    <property type="project" value="InterPro"/>
</dbReference>
<evidence type="ECO:0000256" key="5">
    <source>
        <dbReference type="ARBA" id="ARBA00022824"/>
    </source>
</evidence>
<accession>A0AAV1XLL5</accession>
<dbReference type="AlphaFoldDB" id="A0AAV1XLL5"/>
<dbReference type="GO" id="GO:0046923">
    <property type="term" value="F:ER retention sequence binding"/>
    <property type="evidence" value="ECO:0007669"/>
    <property type="project" value="InterPro"/>
</dbReference>
<keyword evidence="5" id="KW-0256">Endoplasmic reticulum</keyword>
<dbReference type="Pfam" id="PF00810">
    <property type="entry name" value="ER_lumen_recept"/>
    <property type="match status" value="1"/>
</dbReference>
<protein>
    <recommendedName>
        <fullName evidence="14">ER lumen protein retaining receptor</fullName>
    </recommendedName>
</protein>
<name>A0AAV1XLL5_LUPLU</name>
<proteinExistence type="inferred from homology"/>
<feature type="transmembrane region" description="Helical" evidence="11">
    <location>
        <begin position="106"/>
        <end position="124"/>
    </location>
</feature>
<dbReference type="PANTHER" id="PTHR10585">
    <property type="entry name" value="ER LUMEN PROTEIN RETAINING RECEPTOR"/>
    <property type="match status" value="1"/>
</dbReference>
<dbReference type="Proteomes" id="UP001497480">
    <property type="component" value="Unassembled WGS sequence"/>
</dbReference>
<dbReference type="GO" id="GO:0005789">
    <property type="term" value="C:endoplasmic reticulum membrane"/>
    <property type="evidence" value="ECO:0007669"/>
    <property type="project" value="UniProtKB-SubCell"/>
</dbReference>
<dbReference type="EMBL" id="CAXHTB010000016">
    <property type="protein sequence ID" value="CAL0322421.1"/>
    <property type="molecule type" value="Genomic_DNA"/>
</dbReference>
<keyword evidence="9 11" id="KW-0472">Membrane</keyword>
<evidence type="ECO:0000313" key="13">
    <source>
        <dbReference type="Proteomes" id="UP001497480"/>
    </source>
</evidence>
<evidence type="ECO:0000256" key="10">
    <source>
        <dbReference type="ARBA" id="ARBA00023170"/>
    </source>
</evidence>
<keyword evidence="6" id="KW-0931">ER-Golgi transport</keyword>
<dbReference type="GO" id="GO:0016192">
    <property type="term" value="P:vesicle-mediated transport"/>
    <property type="evidence" value="ECO:0007669"/>
    <property type="project" value="UniProtKB-KW"/>
</dbReference>
<dbReference type="InterPro" id="IPR000133">
    <property type="entry name" value="ER_ret_rcpt"/>
</dbReference>
<reference evidence="12 13" key="1">
    <citation type="submission" date="2024-03" db="EMBL/GenBank/DDBJ databases">
        <authorList>
            <person name="Martinez-Hernandez J."/>
        </authorList>
    </citation>
    <scope>NUCLEOTIDE SEQUENCE [LARGE SCALE GENOMIC DNA]</scope>
</reference>
<evidence type="ECO:0008006" key="14">
    <source>
        <dbReference type="Google" id="ProtNLM"/>
    </source>
</evidence>
<evidence type="ECO:0000256" key="1">
    <source>
        <dbReference type="ARBA" id="ARBA00004477"/>
    </source>
</evidence>
<keyword evidence="4 11" id="KW-0812">Transmembrane</keyword>
<keyword evidence="8 11" id="KW-1133">Transmembrane helix</keyword>
<organism evidence="12 13">
    <name type="scientific">Lupinus luteus</name>
    <name type="common">European yellow lupine</name>
    <dbReference type="NCBI Taxonomy" id="3873"/>
    <lineage>
        <taxon>Eukaryota</taxon>
        <taxon>Viridiplantae</taxon>
        <taxon>Streptophyta</taxon>
        <taxon>Embryophyta</taxon>
        <taxon>Tracheophyta</taxon>
        <taxon>Spermatophyta</taxon>
        <taxon>Magnoliopsida</taxon>
        <taxon>eudicotyledons</taxon>
        <taxon>Gunneridae</taxon>
        <taxon>Pentapetalae</taxon>
        <taxon>rosids</taxon>
        <taxon>fabids</taxon>
        <taxon>Fabales</taxon>
        <taxon>Fabaceae</taxon>
        <taxon>Papilionoideae</taxon>
        <taxon>50 kb inversion clade</taxon>
        <taxon>genistoids sensu lato</taxon>
        <taxon>core genistoids</taxon>
        <taxon>Genisteae</taxon>
        <taxon>Lupinus</taxon>
    </lineage>
</organism>
<evidence type="ECO:0000256" key="7">
    <source>
        <dbReference type="ARBA" id="ARBA00022927"/>
    </source>
</evidence>
<keyword evidence="10" id="KW-0675">Receptor</keyword>
<evidence type="ECO:0000256" key="6">
    <source>
        <dbReference type="ARBA" id="ARBA00022892"/>
    </source>
</evidence>
<sequence length="201" mass="22615">MGSTATTQNEGLLGADFVSHNLALHQNGGSQLPPSFPCLRSCSRTRRLSLKSQELTAMFTSVRVYCSFDLGYHRHTILHLTTLVVPCAVLSLFIHPTLIRGHSINSILWAFCIYLESVSVLPQLRLMQKAKIVEPFAAHYVFALGVERFLSSAIWILEVINSYGRLLTGFSNGISWPVVVILCEIVQTFILVDFCYYYLKR</sequence>
<evidence type="ECO:0000256" key="9">
    <source>
        <dbReference type="ARBA" id="ARBA00023136"/>
    </source>
</evidence>
<comment type="caution">
    <text evidence="12">The sequence shown here is derived from an EMBL/GenBank/DDBJ whole genome shotgun (WGS) entry which is preliminary data.</text>
</comment>